<sequence>MAAARGNEKECRRIVYERSEGVCEICCMAPAQSVHHRRKRSHGGPWTAANCIHICGDGTRGCHGWIEAHPKEAHDRGYWVWSWEDERAMPIFLWGDWVLLQEDGSKIKTTEREFE</sequence>
<evidence type="ECO:0000313" key="2">
    <source>
        <dbReference type="Proteomes" id="UP000515957"/>
    </source>
</evidence>
<dbReference type="EMBL" id="MT658805">
    <property type="protein sequence ID" value="QNJ57113.1"/>
    <property type="molecule type" value="Genomic_DNA"/>
</dbReference>
<reference evidence="1 2" key="1">
    <citation type="submission" date="2020-06" db="EMBL/GenBank/DDBJ databases">
        <authorList>
            <person name="Herren C.D."/>
            <person name="Smith Caldas M."/>
            <person name="Brooke G.M."/>
            <person name="Cabrera L.J."/>
            <person name="Caudill C.B."/>
            <person name="Ewell K.O."/>
            <person name="Haas C.L."/>
            <person name="Shapland G.L."/>
            <person name="Sitek C.J."/>
            <person name="Thompson J.S."/>
            <person name="Pollenz R.S."/>
            <person name="Garlena R.A."/>
            <person name="Russell D.A."/>
            <person name="Pope W.H."/>
            <person name="Jacobs-Sera D."/>
            <person name="Hatfull G.F."/>
        </authorList>
    </citation>
    <scope>NUCLEOTIDE SEQUENCE [LARGE SCALE GENOMIC DNA]</scope>
</reference>
<dbReference type="Proteomes" id="UP000515957">
    <property type="component" value="Segment"/>
</dbReference>
<keyword evidence="2" id="KW-1185">Reference proteome</keyword>
<accession>A0A7G8LIP1</accession>
<protein>
    <submittedName>
        <fullName evidence="1">HNH endonuclease</fullName>
    </submittedName>
</protein>
<keyword evidence="1" id="KW-0255">Endonuclease</keyword>
<dbReference type="GeneID" id="70080784"/>
<keyword evidence="1" id="KW-0378">Hydrolase</keyword>
<dbReference type="GO" id="GO:0004519">
    <property type="term" value="F:endonuclease activity"/>
    <property type="evidence" value="ECO:0007669"/>
    <property type="project" value="UniProtKB-KW"/>
</dbReference>
<gene>
    <name evidence="1" type="primary">72</name>
    <name evidence="1" type="ORF">SEA_RABBITRUN_72</name>
</gene>
<evidence type="ECO:0000313" key="1">
    <source>
        <dbReference type="EMBL" id="QNJ57113.1"/>
    </source>
</evidence>
<keyword evidence="1" id="KW-0540">Nuclease</keyword>
<dbReference type="KEGG" id="vg:70080784"/>
<organism evidence="1 2">
    <name type="scientific">Gordonia phage Rabbitrun</name>
    <dbReference type="NCBI Taxonomy" id="2762280"/>
    <lineage>
        <taxon>Viruses</taxon>
        <taxon>Duplodnaviria</taxon>
        <taxon>Heunggongvirae</taxon>
        <taxon>Uroviricota</taxon>
        <taxon>Caudoviricetes</taxon>
        <taxon>Deeyouvirinae</taxon>
        <taxon>Nevillevirus</taxon>
        <taxon>Nevillevirus rabbitrun</taxon>
    </lineage>
</organism>
<dbReference type="RefSeq" id="YP_010246185.1">
    <property type="nucleotide sequence ID" value="NC_060133.1"/>
</dbReference>
<proteinExistence type="predicted"/>
<name>A0A7G8LIP1_9CAUD</name>